<keyword evidence="3 4" id="KW-0472">Membrane</keyword>
<evidence type="ECO:0000256" key="4">
    <source>
        <dbReference type="SAM" id="Phobius"/>
    </source>
</evidence>
<dbReference type="EMBL" id="CAJOAY010013649">
    <property type="protein sequence ID" value="CAF4268284.1"/>
    <property type="molecule type" value="Genomic_DNA"/>
</dbReference>
<dbReference type="SUPFAM" id="SSF90123">
    <property type="entry name" value="ABC transporter transmembrane region"/>
    <property type="match status" value="1"/>
</dbReference>
<evidence type="ECO:0000256" key="2">
    <source>
        <dbReference type="ARBA" id="ARBA00022989"/>
    </source>
</evidence>
<feature type="transmembrane region" description="Helical" evidence="4">
    <location>
        <begin position="102"/>
        <end position="123"/>
    </location>
</feature>
<dbReference type="Gene3D" id="1.20.1560.10">
    <property type="entry name" value="ABC transporter type 1, transmembrane domain"/>
    <property type="match status" value="1"/>
</dbReference>
<organism evidence="5 6">
    <name type="scientific">Adineta steineri</name>
    <dbReference type="NCBI Taxonomy" id="433720"/>
    <lineage>
        <taxon>Eukaryota</taxon>
        <taxon>Metazoa</taxon>
        <taxon>Spiralia</taxon>
        <taxon>Gnathifera</taxon>
        <taxon>Rotifera</taxon>
        <taxon>Eurotatoria</taxon>
        <taxon>Bdelloidea</taxon>
        <taxon>Adinetida</taxon>
        <taxon>Adinetidae</taxon>
        <taxon>Adineta</taxon>
    </lineage>
</organism>
<keyword evidence="2 4" id="KW-1133">Transmembrane helix</keyword>
<evidence type="ECO:0000313" key="5">
    <source>
        <dbReference type="EMBL" id="CAF4268284.1"/>
    </source>
</evidence>
<accession>A0A820FRA1</accession>
<evidence type="ECO:0000256" key="1">
    <source>
        <dbReference type="ARBA" id="ARBA00022692"/>
    </source>
</evidence>
<dbReference type="GO" id="GO:0005524">
    <property type="term" value="F:ATP binding"/>
    <property type="evidence" value="ECO:0007669"/>
    <property type="project" value="InterPro"/>
</dbReference>
<evidence type="ECO:0000256" key="3">
    <source>
        <dbReference type="ARBA" id="ARBA00023136"/>
    </source>
</evidence>
<name>A0A820FRA1_9BILA</name>
<protein>
    <submittedName>
        <fullName evidence="5">Uncharacterized protein</fullName>
    </submittedName>
</protein>
<dbReference type="AlphaFoldDB" id="A0A820FRA1"/>
<feature type="transmembrane region" description="Helical" evidence="4">
    <location>
        <begin position="12"/>
        <end position="34"/>
    </location>
</feature>
<comment type="caution">
    <text evidence="5">The sequence shown here is derived from an EMBL/GenBank/DDBJ whole genome shotgun (WGS) entry which is preliminary data.</text>
</comment>
<dbReference type="InterPro" id="IPR036640">
    <property type="entry name" value="ABC1_TM_sf"/>
</dbReference>
<keyword evidence="1 4" id="KW-0812">Transmembrane</keyword>
<evidence type="ECO:0000313" key="6">
    <source>
        <dbReference type="Proteomes" id="UP000663881"/>
    </source>
</evidence>
<feature type="non-terminal residue" evidence="5">
    <location>
        <position position="145"/>
    </location>
</feature>
<dbReference type="Proteomes" id="UP000663881">
    <property type="component" value="Unassembled WGS sequence"/>
</dbReference>
<proteinExistence type="predicted"/>
<sequence length="145" mass="15914">MSFGNIGDYVMIILGVLAAAIYAIGHMFFVLLFGEVVSLFVSRMTNLQCNNQNLASCISNTTGFNSSISNASLCSTGNQTNTNTANSQDSIDSFHNDVHAKVILLVVVGLIQLVVCYFQYIFFELASTRLTNRIRIDLFKATLAR</sequence>
<gene>
    <name evidence="5" type="ORF">OKA104_LOCUS44518</name>
</gene>
<dbReference type="GO" id="GO:0016020">
    <property type="term" value="C:membrane"/>
    <property type="evidence" value="ECO:0007669"/>
    <property type="project" value="InterPro"/>
</dbReference>
<reference evidence="5" key="1">
    <citation type="submission" date="2021-02" db="EMBL/GenBank/DDBJ databases">
        <authorList>
            <person name="Nowell W R."/>
        </authorList>
    </citation>
    <scope>NUCLEOTIDE SEQUENCE</scope>
</reference>